<keyword evidence="1 9" id="KW-0540">Nuclease</keyword>
<evidence type="ECO:0000256" key="4">
    <source>
        <dbReference type="ARBA" id="ARBA00022763"/>
    </source>
</evidence>
<evidence type="ECO:0000259" key="10">
    <source>
        <dbReference type="Pfam" id="PF00149"/>
    </source>
</evidence>
<comment type="subunit">
    <text evidence="9">Homodimer. Forms a heterotetramer composed of two Mre11 subunits and two Rad50 subunits.</text>
</comment>
<dbReference type="HAMAP" id="MF_02044">
    <property type="entry name" value="Mre11"/>
    <property type="match status" value="1"/>
</dbReference>
<dbReference type="GO" id="GO:0008408">
    <property type="term" value="F:3'-5' exonuclease activity"/>
    <property type="evidence" value="ECO:0007669"/>
    <property type="project" value="UniProtKB-UniRule"/>
</dbReference>
<gene>
    <name evidence="9" type="primary">mre11</name>
    <name evidence="11" type="ordered locus">Mevan_0651</name>
</gene>
<dbReference type="EC" id="3.1.-.-" evidence="9"/>
<reference evidence="11" key="1">
    <citation type="submission" date="2007-06" db="EMBL/GenBank/DDBJ databases">
        <title>Complete sequence of Methanococcus vannielii SB.</title>
        <authorList>
            <consortium name="US DOE Joint Genome Institute"/>
            <person name="Copeland A."/>
            <person name="Lucas S."/>
            <person name="Lapidus A."/>
            <person name="Barry K."/>
            <person name="Glavina del Rio T."/>
            <person name="Dalin E."/>
            <person name="Tice H."/>
            <person name="Pitluck S."/>
            <person name="Chain P."/>
            <person name="Malfatti S."/>
            <person name="Shin M."/>
            <person name="Vergez L."/>
            <person name="Schmutz J."/>
            <person name="Larimer F."/>
            <person name="Land M."/>
            <person name="Hauser L."/>
            <person name="Kyrpides N."/>
            <person name="Anderson I."/>
            <person name="Sieprawska-Lupa M."/>
            <person name="Whitman W.B."/>
            <person name="Richardson P."/>
        </authorList>
    </citation>
    <scope>NUCLEOTIDE SEQUENCE [LARGE SCALE GENOMIC DNA]</scope>
    <source>
        <strain evidence="11">SB</strain>
    </source>
</reference>
<dbReference type="EMBL" id="CP000742">
    <property type="protein sequence ID" value="ABR54557.1"/>
    <property type="molecule type" value="Genomic_DNA"/>
</dbReference>
<keyword evidence="5 9" id="KW-0378">Hydrolase</keyword>
<dbReference type="GO" id="GO:0000403">
    <property type="term" value="F:Y-form DNA binding"/>
    <property type="evidence" value="ECO:0007669"/>
    <property type="project" value="UniProtKB-UniRule"/>
</dbReference>
<feature type="binding site" evidence="9">
    <location>
        <position position="8"/>
    </location>
    <ligand>
        <name>Mn(2+)</name>
        <dbReference type="ChEBI" id="CHEBI:29035"/>
        <label>1</label>
    </ligand>
</feature>
<comment type="function">
    <text evidence="9">Part of the Rad50/Mre11 complex, which is involved in the early steps of DNA double-strand break (DSB) repair. The complex may facilitate opening of the processed DNA ends to aid in the recruitment of HerA and NurA. Mre11 binds to DSB ends and has both double-stranded 3'-5' exonuclease activity and single-stranded endonuclease activity.</text>
</comment>
<organism evidence="11 12">
    <name type="scientific">Methanococcus vannielii (strain ATCC 35089 / DSM 1224 / JCM 13029 / OCM 148 / SB)</name>
    <dbReference type="NCBI Taxonomy" id="406327"/>
    <lineage>
        <taxon>Archaea</taxon>
        <taxon>Methanobacteriati</taxon>
        <taxon>Methanobacteriota</taxon>
        <taxon>Methanomada group</taxon>
        <taxon>Methanococci</taxon>
        <taxon>Methanococcales</taxon>
        <taxon>Methanococcaceae</taxon>
        <taxon>Methanococcus</taxon>
    </lineage>
</organism>
<evidence type="ECO:0000256" key="1">
    <source>
        <dbReference type="ARBA" id="ARBA00022722"/>
    </source>
</evidence>
<dbReference type="PANTHER" id="PTHR30337">
    <property type="entry name" value="COMPONENT OF ATP-DEPENDENT DSDNA EXONUCLEASE"/>
    <property type="match status" value="1"/>
</dbReference>
<dbReference type="GO" id="GO:0004519">
    <property type="term" value="F:endonuclease activity"/>
    <property type="evidence" value="ECO:0007669"/>
    <property type="project" value="UniProtKB-UniRule"/>
</dbReference>
<dbReference type="GO" id="GO:0045027">
    <property type="term" value="F:DNA end binding"/>
    <property type="evidence" value="ECO:0007669"/>
    <property type="project" value="UniProtKB-UniRule"/>
</dbReference>
<dbReference type="HOGENOM" id="CLU_026621_5_0_2"/>
<feature type="binding site" evidence="9">
    <location>
        <position position="190"/>
    </location>
    <ligand>
        <name>Mn(2+)</name>
        <dbReference type="ChEBI" id="CHEBI:29035"/>
        <label>2</label>
    </ligand>
</feature>
<dbReference type="Gene3D" id="3.60.21.10">
    <property type="match status" value="1"/>
</dbReference>
<keyword evidence="2 9" id="KW-0479">Metal-binding</keyword>
<dbReference type="AlphaFoldDB" id="A6UPY5"/>
<dbReference type="SUPFAM" id="SSF56300">
    <property type="entry name" value="Metallo-dependent phosphatases"/>
    <property type="match status" value="1"/>
</dbReference>
<dbReference type="Proteomes" id="UP000001107">
    <property type="component" value="Chromosome"/>
</dbReference>
<feature type="binding site" evidence="9">
    <location>
        <position position="10"/>
    </location>
    <ligand>
        <name>Mn(2+)</name>
        <dbReference type="ChEBI" id="CHEBI:29035"/>
        <label>1</label>
    </ligand>
</feature>
<keyword evidence="7 9" id="KW-0234">DNA repair</keyword>
<comment type="activity regulation">
    <text evidence="9">Nuclease activity is regulated by Rad50.</text>
</comment>
<feature type="binding site" evidence="9">
    <location>
        <position position="49"/>
    </location>
    <ligand>
        <name>Mn(2+)</name>
        <dbReference type="ChEBI" id="CHEBI:29035"/>
        <label>2</label>
    </ligand>
</feature>
<dbReference type="Pfam" id="PF00149">
    <property type="entry name" value="Metallophos"/>
    <property type="match status" value="1"/>
</dbReference>
<dbReference type="PANTHER" id="PTHR30337:SF0">
    <property type="entry name" value="NUCLEASE SBCCD SUBUNIT D"/>
    <property type="match status" value="1"/>
</dbReference>
<evidence type="ECO:0000256" key="9">
    <source>
        <dbReference type="HAMAP-Rule" id="MF_02044"/>
    </source>
</evidence>
<dbReference type="KEGG" id="mvn:Mevan_0651"/>
<dbReference type="InterPro" id="IPR041796">
    <property type="entry name" value="Mre11_N"/>
</dbReference>
<evidence type="ECO:0000256" key="3">
    <source>
        <dbReference type="ARBA" id="ARBA00022759"/>
    </source>
</evidence>
<comment type="cofactor">
    <cofactor evidence="9">
        <name>Mn(2+)</name>
        <dbReference type="ChEBI" id="CHEBI:29035"/>
    </cofactor>
    <text evidence="9">Binds 2 manganese ions per subunit.</text>
</comment>
<dbReference type="GeneID" id="5324543"/>
<dbReference type="GO" id="GO:0006302">
    <property type="term" value="P:double-strand break repair"/>
    <property type="evidence" value="ECO:0007669"/>
    <property type="project" value="UniProtKB-UniRule"/>
</dbReference>
<feature type="domain" description="Calcineurin-like phosphoesterase" evidence="10">
    <location>
        <begin position="1"/>
        <end position="193"/>
    </location>
</feature>
<dbReference type="InterPro" id="IPR004843">
    <property type="entry name" value="Calcineurin-like_PHP"/>
</dbReference>
<dbReference type="InterPro" id="IPR032885">
    <property type="entry name" value="Mre11_archaea-type"/>
</dbReference>
<evidence type="ECO:0000256" key="7">
    <source>
        <dbReference type="ARBA" id="ARBA00023204"/>
    </source>
</evidence>
<accession>A6UPY5</accession>
<keyword evidence="8 9" id="KW-0464">Manganese</keyword>
<feature type="binding site" evidence="9">
    <location>
        <position position="161"/>
    </location>
    <ligand>
        <name>Mn(2+)</name>
        <dbReference type="ChEBI" id="CHEBI:29035"/>
        <label>2</label>
    </ligand>
</feature>
<dbReference type="eggNOG" id="arCOG00397">
    <property type="taxonomic scope" value="Archaea"/>
</dbReference>
<dbReference type="OrthoDB" id="11638at2157"/>
<evidence type="ECO:0000256" key="5">
    <source>
        <dbReference type="ARBA" id="ARBA00022801"/>
    </source>
</evidence>
<dbReference type="GO" id="GO:0030145">
    <property type="term" value="F:manganese ion binding"/>
    <property type="evidence" value="ECO:0007669"/>
    <property type="project" value="UniProtKB-UniRule"/>
</dbReference>
<dbReference type="Gene3D" id="6.10.10.50">
    <property type="entry name" value="Mre11, C-terminal domain-like"/>
    <property type="match status" value="1"/>
</dbReference>
<keyword evidence="6 9" id="KW-0269">Exonuclease</keyword>
<feature type="binding site" evidence="9">
    <location>
        <position position="192"/>
    </location>
    <ligand>
        <name>Mn(2+)</name>
        <dbReference type="ChEBI" id="CHEBI:29035"/>
        <label>1</label>
    </ligand>
</feature>
<dbReference type="CDD" id="cd00840">
    <property type="entry name" value="MPP_Mre11_N"/>
    <property type="match status" value="1"/>
</dbReference>
<feature type="binding site" evidence="9">
    <location>
        <position position="49"/>
    </location>
    <ligand>
        <name>Mn(2+)</name>
        <dbReference type="ChEBI" id="CHEBI:29035"/>
        <label>1</label>
    </ligand>
</feature>
<dbReference type="InterPro" id="IPR029052">
    <property type="entry name" value="Metallo-depent_PP-like"/>
</dbReference>
<dbReference type="InterPro" id="IPR050535">
    <property type="entry name" value="DNA_Repair-Maintenance_Comp"/>
</dbReference>
<evidence type="ECO:0000256" key="6">
    <source>
        <dbReference type="ARBA" id="ARBA00022839"/>
    </source>
</evidence>
<feature type="active site" description="Proton donor" evidence="9">
    <location>
        <position position="85"/>
    </location>
</feature>
<comment type="similarity">
    <text evidence="9">Belongs to the MRE11/RAD32 family.</text>
</comment>
<proteinExistence type="inferred from homology"/>
<keyword evidence="12" id="KW-1185">Reference proteome</keyword>
<dbReference type="STRING" id="406327.Mevan_0651"/>
<keyword evidence="3 9" id="KW-0255">Endonuclease</keyword>
<protein>
    <recommendedName>
        <fullName evidence="9">DNA double-strand break repair protein Mre11</fullName>
        <ecNumber evidence="9">3.1.-.-</ecNumber>
    </recommendedName>
</protein>
<evidence type="ECO:0000256" key="8">
    <source>
        <dbReference type="ARBA" id="ARBA00023211"/>
    </source>
</evidence>
<feature type="binding site" evidence="9">
    <location>
        <position position="84"/>
    </location>
    <ligand>
        <name>Mn(2+)</name>
        <dbReference type="ChEBI" id="CHEBI:29035"/>
        <label>2</label>
    </ligand>
</feature>
<keyword evidence="4 9" id="KW-0227">DNA damage</keyword>
<evidence type="ECO:0000313" key="11">
    <source>
        <dbReference type="EMBL" id="ABR54557.1"/>
    </source>
</evidence>
<dbReference type="RefSeq" id="WP_011972460.1">
    <property type="nucleotide sequence ID" value="NC_009634.1"/>
</dbReference>
<name>A6UPY5_METVS</name>
<evidence type="ECO:0000256" key="2">
    <source>
        <dbReference type="ARBA" id="ARBA00022723"/>
    </source>
</evidence>
<evidence type="ECO:0000313" key="12">
    <source>
        <dbReference type="Proteomes" id="UP000001107"/>
    </source>
</evidence>
<sequence length="375" mass="43933">MQFIHLSDSHLGYRQYNLDERENDIYESFMECIDKIIEIKPDFVIHSGDLFESPQPSVNALRTAIEGFLKLKEKNIPIYLIHGNHDIPKSQQKGRPFGILKKIVGSSLKTFLREKSHVFKDSVFIGGIEYAPQNKIQKSHEDIQKIILDSKNYHKKILLFHQSVTPFMPQSFELQITDFPTDFNYFAGGHIHQRALKPVNDGNSVFSYAGSTEIMSVSEVSNYKKHKKGFYLGDLSRDFDINSVEKIDTECRNFLTDKKIENEKDLKELILELKSFENNLKKPILYCNVSENIFNTSLEELKSLVLYSRFNKIDEEGFESISFNENNIEEVFQEYVKQKEMPVDFVYQLYKKLLESEKECIEYTDNYFNNHYRGQ</sequence>